<dbReference type="InterPro" id="IPR002213">
    <property type="entry name" value="UDP_glucos_trans"/>
</dbReference>
<dbReference type="Proteomes" id="UP000006727">
    <property type="component" value="Chromosome 2"/>
</dbReference>
<dbReference type="KEGG" id="ppp:112278740"/>
<dbReference type="EnsemblPlants" id="Pp3c2_1380V3.3">
    <property type="protein sequence ID" value="Pp3c2_1380V3.3"/>
    <property type="gene ID" value="Pp3c2_1380"/>
</dbReference>
<evidence type="ECO:0000313" key="7">
    <source>
        <dbReference type="Proteomes" id="UP000006727"/>
    </source>
</evidence>
<sequence>MYRTIPSFVLDHASRHKLVAQLMFSLLQSIRSMGSLPKETSPLAPHVILFPCPMHSHCVPFILMAKKIIALGVKVTFISIEHVISLLQATEGKLLASEPENLRLLAISNGEGYKPSDSPLLLTSTISERTSDSFTECLERLMQGSNGVDPHILEWGPPRCVIFDLFLGSMVKLADQFNLPSYIFWTTTATSLAVMMHTAVLRAHGHIPLNLDDTDNLRAVEIPCIPPVHPFEFIGATQNSRHVMHVLLSSYPDYHVHVRGILVNSVHELESSVFEALNEHYVGAEGSKLRRIIPVGPTIPKSVFFKETNQENNANCSGVGRDPILQWLDTQPSSSVIYISFGSIATLTANQLVEMALGLEASGQRFVWILRPPSDPSMIAANSEAYSFLPPGFQDRVKGTGIIVTHWAPQVQILQHPSTGGFLTHCGWNSILESIGAGVPMLAWPIQAEQMINTRWIVEEVRAAFALRRDPYSFVDRNSIDKGVRLLICSEEGQAAKKNVLHLRDKLLSSFGDNGLSAKCLKSFVEELEQLHAQ</sequence>
<reference evidence="6 7" key="1">
    <citation type="journal article" date="2008" name="Science">
        <title>The Physcomitrella genome reveals evolutionary insights into the conquest of land by plants.</title>
        <authorList>
            <person name="Rensing S."/>
            <person name="Lang D."/>
            <person name="Zimmer A."/>
            <person name="Terry A."/>
            <person name="Salamov A."/>
            <person name="Shapiro H."/>
            <person name="Nishiyama T."/>
            <person name="Perroud P.-F."/>
            <person name="Lindquist E."/>
            <person name="Kamisugi Y."/>
            <person name="Tanahashi T."/>
            <person name="Sakakibara K."/>
            <person name="Fujita T."/>
            <person name="Oishi K."/>
            <person name="Shin-I T."/>
            <person name="Kuroki Y."/>
            <person name="Toyoda A."/>
            <person name="Suzuki Y."/>
            <person name="Hashimoto A."/>
            <person name="Yamaguchi K."/>
            <person name="Sugano A."/>
            <person name="Kohara Y."/>
            <person name="Fujiyama A."/>
            <person name="Anterola A."/>
            <person name="Aoki S."/>
            <person name="Ashton N."/>
            <person name="Barbazuk W.B."/>
            <person name="Barker E."/>
            <person name="Bennetzen J."/>
            <person name="Bezanilla M."/>
            <person name="Blankenship R."/>
            <person name="Cho S.H."/>
            <person name="Dutcher S."/>
            <person name="Estelle M."/>
            <person name="Fawcett J.A."/>
            <person name="Gundlach H."/>
            <person name="Hanada K."/>
            <person name="Heyl A."/>
            <person name="Hicks K.A."/>
            <person name="Hugh J."/>
            <person name="Lohr M."/>
            <person name="Mayer K."/>
            <person name="Melkozernov A."/>
            <person name="Murata T."/>
            <person name="Nelson D."/>
            <person name="Pils B."/>
            <person name="Prigge M."/>
            <person name="Reiss B."/>
            <person name="Renner T."/>
            <person name="Rombauts S."/>
            <person name="Rushton P."/>
            <person name="Sanderfoot A."/>
            <person name="Schween G."/>
            <person name="Shiu S.-H."/>
            <person name="Stueber K."/>
            <person name="Theodoulou F.L."/>
            <person name="Tu H."/>
            <person name="Van de Peer Y."/>
            <person name="Verrier P.J."/>
            <person name="Waters E."/>
            <person name="Wood A."/>
            <person name="Yang L."/>
            <person name="Cove D."/>
            <person name="Cuming A."/>
            <person name="Hasebe M."/>
            <person name="Lucas S."/>
            <person name="Mishler D.B."/>
            <person name="Reski R."/>
            <person name="Grigoriev I."/>
            <person name="Quatrano R.S."/>
            <person name="Boore J.L."/>
        </authorList>
    </citation>
    <scope>NUCLEOTIDE SEQUENCE [LARGE SCALE GENOMIC DNA]</scope>
    <source>
        <strain evidence="6 7">cv. Gransden 2004</strain>
    </source>
</reference>
<dbReference type="Gramene" id="Pp3c2_1380V3.9">
    <property type="protein sequence ID" value="Pp3c2_1380V3.9"/>
    <property type="gene ID" value="Pp3c2_1380"/>
</dbReference>
<dbReference type="EnsemblPlants" id="Pp3c2_1380V3.4">
    <property type="protein sequence ID" value="Pp3c2_1380V3.4"/>
    <property type="gene ID" value="Pp3c2_1380"/>
</dbReference>
<dbReference type="PANTHER" id="PTHR48046">
    <property type="entry name" value="UDP-GLYCOSYLTRANSFERASE 72E1"/>
    <property type="match status" value="1"/>
</dbReference>
<comment type="similarity">
    <text evidence="1 4">Belongs to the UDP-glycosyltransferase family.</text>
</comment>
<name>A0A7I4D9B8_PHYPA</name>
<dbReference type="Pfam" id="PF00201">
    <property type="entry name" value="UDPGT"/>
    <property type="match status" value="1"/>
</dbReference>
<dbReference type="GeneID" id="112278740"/>
<protein>
    <recommendedName>
        <fullName evidence="5">Glycosyltransferase</fullName>
        <ecNumber evidence="5">2.4.1.-</ecNumber>
    </recommendedName>
</protein>
<dbReference type="PROSITE" id="PS00375">
    <property type="entry name" value="UDPGT"/>
    <property type="match status" value="1"/>
</dbReference>
<dbReference type="Gene3D" id="3.40.50.2000">
    <property type="entry name" value="Glycogen Phosphorylase B"/>
    <property type="match status" value="2"/>
</dbReference>
<dbReference type="AlphaFoldDB" id="A0A7I4D9B8"/>
<dbReference type="Gramene" id="Pp3c2_1380V3.3">
    <property type="protein sequence ID" value="Pp3c2_1380V3.3"/>
    <property type="gene ID" value="Pp3c2_1380"/>
</dbReference>
<evidence type="ECO:0000256" key="1">
    <source>
        <dbReference type="ARBA" id="ARBA00009995"/>
    </source>
</evidence>
<dbReference type="EnsemblPlants" id="Pp3c2_1380V3.10">
    <property type="protein sequence ID" value="Pp3c2_1380V3.10"/>
    <property type="gene ID" value="Pp3c2_1380"/>
</dbReference>
<organism evidence="6 7">
    <name type="scientific">Physcomitrium patens</name>
    <name type="common">Spreading-leaved earth moss</name>
    <name type="synonym">Physcomitrella patens</name>
    <dbReference type="NCBI Taxonomy" id="3218"/>
    <lineage>
        <taxon>Eukaryota</taxon>
        <taxon>Viridiplantae</taxon>
        <taxon>Streptophyta</taxon>
        <taxon>Embryophyta</taxon>
        <taxon>Bryophyta</taxon>
        <taxon>Bryophytina</taxon>
        <taxon>Bryopsida</taxon>
        <taxon>Funariidae</taxon>
        <taxon>Funariales</taxon>
        <taxon>Funariaceae</taxon>
        <taxon>Physcomitrium</taxon>
    </lineage>
</organism>
<dbReference type="SUPFAM" id="SSF53756">
    <property type="entry name" value="UDP-Glycosyltransferase/glycogen phosphorylase"/>
    <property type="match status" value="1"/>
</dbReference>
<dbReference type="RefSeq" id="XP_024368203.1">
    <property type="nucleotide sequence ID" value="XM_024512435.2"/>
</dbReference>
<dbReference type="Gramene" id="Pp3c2_1380V3.4">
    <property type="protein sequence ID" value="Pp3c2_1380V3.4"/>
    <property type="gene ID" value="Pp3c2_1380"/>
</dbReference>
<evidence type="ECO:0000256" key="2">
    <source>
        <dbReference type="ARBA" id="ARBA00022676"/>
    </source>
</evidence>
<accession>A0A7I4D9B8</accession>
<proteinExistence type="inferred from homology"/>
<reference evidence="6" key="3">
    <citation type="submission" date="2020-12" db="UniProtKB">
        <authorList>
            <consortium name="EnsemblPlants"/>
        </authorList>
    </citation>
    <scope>IDENTIFICATION</scope>
</reference>
<gene>
    <name evidence="6" type="primary">LOC112278740</name>
</gene>
<evidence type="ECO:0000256" key="3">
    <source>
        <dbReference type="ARBA" id="ARBA00022679"/>
    </source>
</evidence>
<keyword evidence="2 4" id="KW-0328">Glycosyltransferase</keyword>
<dbReference type="Gramene" id="Pp3c2_1380V3.10">
    <property type="protein sequence ID" value="Pp3c2_1380V3.10"/>
    <property type="gene ID" value="Pp3c2_1380"/>
</dbReference>
<keyword evidence="3 4" id="KW-0808">Transferase</keyword>
<dbReference type="EnsemblPlants" id="Pp3c2_1380V3.9">
    <property type="protein sequence ID" value="Pp3c2_1380V3.9"/>
    <property type="gene ID" value="Pp3c2_1380"/>
</dbReference>
<reference evidence="6 7" key="2">
    <citation type="journal article" date="2018" name="Plant J.">
        <title>The Physcomitrella patens chromosome-scale assembly reveals moss genome structure and evolution.</title>
        <authorList>
            <person name="Lang D."/>
            <person name="Ullrich K.K."/>
            <person name="Murat F."/>
            <person name="Fuchs J."/>
            <person name="Jenkins J."/>
            <person name="Haas F.B."/>
            <person name="Piednoel M."/>
            <person name="Gundlach H."/>
            <person name="Van Bel M."/>
            <person name="Meyberg R."/>
            <person name="Vives C."/>
            <person name="Morata J."/>
            <person name="Symeonidi A."/>
            <person name="Hiss M."/>
            <person name="Muchero W."/>
            <person name="Kamisugi Y."/>
            <person name="Saleh O."/>
            <person name="Blanc G."/>
            <person name="Decker E.L."/>
            <person name="van Gessel N."/>
            <person name="Grimwood J."/>
            <person name="Hayes R.D."/>
            <person name="Graham S.W."/>
            <person name="Gunter L.E."/>
            <person name="McDaniel S.F."/>
            <person name="Hoernstein S.N.W."/>
            <person name="Larsson A."/>
            <person name="Li F.W."/>
            <person name="Perroud P.F."/>
            <person name="Phillips J."/>
            <person name="Ranjan P."/>
            <person name="Rokshar D.S."/>
            <person name="Rothfels C.J."/>
            <person name="Schneider L."/>
            <person name="Shu S."/>
            <person name="Stevenson D.W."/>
            <person name="Thummler F."/>
            <person name="Tillich M."/>
            <person name="Villarreal Aguilar J.C."/>
            <person name="Widiez T."/>
            <person name="Wong G.K."/>
            <person name="Wymore A."/>
            <person name="Zhang Y."/>
            <person name="Zimmer A.D."/>
            <person name="Quatrano R.S."/>
            <person name="Mayer K.F.X."/>
            <person name="Goodstein D."/>
            <person name="Casacuberta J.M."/>
            <person name="Vandepoele K."/>
            <person name="Reski R."/>
            <person name="Cuming A.C."/>
            <person name="Tuskan G.A."/>
            <person name="Maumus F."/>
            <person name="Salse J."/>
            <person name="Schmutz J."/>
            <person name="Rensing S.A."/>
        </authorList>
    </citation>
    <scope>NUCLEOTIDE SEQUENCE [LARGE SCALE GENOMIC DNA]</scope>
    <source>
        <strain evidence="6 7">cv. Gransden 2004</strain>
    </source>
</reference>
<dbReference type="CDD" id="cd03784">
    <property type="entry name" value="GT1_Gtf-like"/>
    <property type="match status" value="1"/>
</dbReference>
<dbReference type="RefSeq" id="XP_024368206.1">
    <property type="nucleotide sequence ID" value="XM_024512438.2"/>
</dbReference>
<evidence type="ECO:0000313" key="6">
    <source>
        <dbReference type="EnsemblPlants" id="Pp3c2_1380V3.4"/>
    </source>
</evidence>
<dbReference type="PANTHER" id="PTHR48046:SF1">
    <property type="entry name" value="GLYCOSYLTRANSFERASE-RELATED"/>
    <property type="match status" value="1"/>
</dbReference>
<dbReference type="FunFam" id="3.40.50.2000:FF:000060">
    <property type="entry name" value="Glycosyltransferase"/>
    <property type="match status" value="1"/>
</dbReference>
<evidence type="ECO:0000256" key="4">
    <source>
        <dbReference type="RuleBase" id="RU003718"/>
    </source>
</evidence>
<keyword evidence="7" id="KW-1185">Reference proteome</keyword>
<evidence type="ECO:0000256" key="5">
    <source>
        <dbReference type="RuleBase" id="RU362057"/>
    </source>
</evidence>
<dbReference type="OrthoDB" id="5835829at2759"/>
<dbReference type="InterPro" id="IPR035595">
    <property type="entry name" value="UDP_glycos_trans_CS"/>
</dbReference>
<dbReference type="GO" id="GO:0008194">
    <property type="term" value="F:UDP-glycosyltransferase activity"/>
    <property type="evidence" value="ECO:0007669"/>
    <property type="project" value="InterPro"/>
</dbReference>
<dbReference type="EC" id="2.4.1.-" evidence="5"/>
<dbReference type="EMBL" id="ABEU02000002">
    <property type="status" value="NOT_ANNOTATED_CDS"/>
    <property type="molecule type" value="Genomic_DNA"/>
</dbReference>